<name>A0A4Q7MQJ0_9BACT</name>
<organism evidence="1 2">
    <name type="scientific">Pseudobacter ginsenosidimutans</name>
    <dbReference type="NCBI Taxonomy" id="661488"/>
    <lineage>
        <taxon>Bacteria</taxon>
        <taxon>Pseudomonadati</taxon>
        <taxon>Bacteroidota</taxon>
        <taxon>Chitinophagia</taxon>
        <taxon>Chitinophagales</taxon>
        <taxon>Chitinophagaceae</taxon>
        <taxon>Pseudobacter</taxon>
    </lineage>
</organism>
<keyword evidence="2" id="KW-1185">Reference proteome</keyword>
<dbReference type="OrthoDB" id="9800843at2"/>
<sequence>MYDFKSNLVFGFHGCEAAVRDELLSQPDRIKFSQKPFEWLGHGFYFWENNEERAWLWALEKKARGEISEPAVIGAVLQLGYCCDLLDSEYIHLLSNYYNTMAESYLSTGTPLPINKDSKGDIHKDKLLRYLDCAVIEYMHAKFQKRISDDKRTEGHTRFRIFDSVRGAFFEGGPAFEGSGIISKTHIQICIRNPNCIQGFFKPKNEGNYDDFPQIFHPD</sequence>
<proteinExistence type="predicted"/>
<dbReference type="SUPFAM" id="SSF56399">
    <property type="entry name" value="ADP-ribosylation"/>
    <property type="match status" value="1"/>
</dbReference>
<evidence type="ECO:0000313" key="2">
    <source>
        <dbReference type="Proteomes" id="UP000293874"/>
    </source>
</evidence>
<evidence type="ECO:0000313" key="1">
    <source>
        <dbReference type="EMBL" id="RZS70975.1"/>
    </source>
</evidence>
<accession>A0A4Q7MQJ0</accession>
<dbReference type="EMBL" id="SGXA01000002">
    <property type="protein sequence ID" value="RZS70975.1"/>
    <property type="molecule type" value="Genomic_DNA"/>
</dbReference>
<reference evidence="1 2" key="1">
    <citation type="submission" date="2019-02" db="EMBL/GenBank/DDBJ databases">
        <title>Genomic Encyclopedia of Type Strains, Phase IV (KMG-IV): sequencing the most valuable type-strain genomes for metagenomic binning, comparative biology and taxonomic classification.</title>
        <authorList>
            <person name="Goeker M."/>
        </authorList>
    </citation>
    <scope>NUCLEOTIDE SEQUENCE [LARGE SCALE GENOMIC DNA]</scope>
    <source>
        <strain evidence="1 2">DSM 18116</strain>
    </source>
</reference>
<comment type="caution">
    <text evidence="1">The sequence shown here is derived from an EMBL/GenBank/DDBJ whole genome shotgun (WGS) entry which is preliminary data.</text>
</comment>
<dbReference type="Proteomes" id="UP000293874">
    <property type="component" value="Unassembled WGS sequence"/>
</dbReference>
<gene>
    <name evidence="1" type="ORF">EV199_2874</name>
</gene>
<dbReference type="AlphaFoldDB" id="A0A4Q7MQJ0"/>
<dbReference type="RefSeq" id="WP_130541517.1">
    <property type="nucleotide sequence ID" value="NZ_CP042431.1"/>
</dbReference>
<protein>
    <submittedName>
        <fullName evidence="1">Uncharacterized protein</fullName>
    </submittedName>
</protein>